<evidence type="ECO:0000313" key="1">
    <source>
        <dbReference type="EMBL" id="CAA9314820.1"/>
    </source>
</evidence>
<dbReference type="AlphaFoldDB" id="A0A6J4KUQ1"/>
<sequence length="289" mass="32657">MSAEVTRIVLETGKLRWSSPLIFNDPFDVPRALELPFNEADIAAALEKRIREYVLGTAEPVAPWAIELANAARSQPPHKRDLLLNIVHASVPDLLVQGRRAIAGFQSGWTEKVKHLRILCYSAIGDSPPMWAHYASGRAGVVLQFASSDERESSSLLATPVIYRAEPPTVPLLDRWVRSFLQEEAPDWNEYFHEYYYVKSVDWKYEQEYRSITASLEESDALHTDVPFIPEDLTGVILGPAISSDEEAMVRLHLGRYPNVQLYRARDDHLSRRVVADLVLTRGAPPRCP</sequence>
<name>A0A6J4KUQ1_9BACT</name>
<protein>
    <recommendedName>
        <fullName evidence="2">DUF2971 domain-containing protein</fullName>
    </recommendedName>
</protein>
<dbReference type="EMBL" id="CADCTW010000083">
    <property type="protein sequence ID" value="CAA9314820.1"/>
    <property type="molecule type" value="Genomic_DNA"/>
</dbReference>
<evidence type="ECO:0008006" key="2">
    <source>
        <dbReference type="Google" id="ProtNLM"/>
    </source>
</evidence>
<gene>
    <name evidence="1" type="ORF">AVDCRST_MAG68-1491</name>
</gene>
<accession>A0A6J4KUQ1</accession>
<proteinExistence type="predicted"/>
<organism evidence="1">
    <name type="scientific">uncultured Gemmatimonadota bacterium</name>
    <dbReference type="NCBI Taxonomy" id="203437"/>
    <lineage>
        <taxon>Bacteria</taxon>
        <taxon>Pseudomonadati</taxon>
        <taxon>Gemmatimonadota</taxon>
        <taxon>environmental samples</taxon>
    </lineage>
</organism>
<reference evidence="1" key="1">
    <citation type="submission" date="2020-02" db="EMBL/GenBank/DDBJ databases">
        <authorList>
            <person name="Meier V. D."/>
        </authorList>
    </citation>
    <scope>NUCLEOTIDE SEQUENCE</scope>
    <source>
        <strain evidence="1">AVDCRST_MAG68</strain>
    </source>
</reference>
<dbReference type="InterPro" id="IPR021352">
    <property type="entry name" value="DUF2971"/>
</dbReference>
<dbReference type="Pfam" id="PF11185">
    <property type="entry name" value="DUF2971"/>
    <property type="match status" value="1"/>
</dbReference>